<evidence type="ECO:0000256" key="2">
    <source>
        <dbReference type="ARBA" id="ARBA00022801"/>
    </source>
</evidence>
<name>A0A6A6IJX4_9PLEO</name>
<keyword evidence="6" id="KW-1185">Reference proteome</keyword>
<dbReference type="Proteomes" id="UP000800094">
    <property type="component" value="Unassembled WGS sequence"/>
</dbReference>
<keyword evidence="2" id="KW-0378">Hydrolase</keyword>
<reference evidence="5" key="1">
    <citation type="journal article" date="2020" name="Stud. Mycol.">
        <title>101 Dothideomycetes genomes: a test case for predicting lifestyles and emergence of pathogens.</title>
        <authorList>
            <person name="Haridas S."/>
            <person name="Albert R."/>
            <person name="Binder M."/>
            <person name="Bloem J."/>
            <person name="Labutti K."/>
            <person name="Salamov A."/>
            <person name="Andreopoulos B."/>
            <person name="Baker S."/>
            <person name="Barry K."/>
            <person name="Bills G."/>
            <person name="Bluhm B."/>
            <person name="Cannon C."/>
            <person name="Castanera R."/>
            <person name="Culley D."/>
            <person name="Daum C."/>
            <person name="Ezra D."/>
            <person name="Gonzalez J."/>
            <person name="Henrissat B."/>
            <person name="Kuo A."/>
            <person name="Liang C."/>
            <person name="Lipzen A."/>
            <person name="Lutzoni F."/>
            <person name="Magnuson J."/>
            <person name="Mondo S."/>
            <person name="Nolan M."/>
            <person name="Ohm R."/>
            <person name="Pangilinan J."/>
            <person name="Park H.-J."/>
            <person name="Ramirez L."/>
            <person name="Alfaro M."/>
            <person name="Sun H."/>
            <person name="Tritt A."/>
            <person name="Yoshinaga Y."/>
            <person name="Zwiers L.-H."/>
            <person name="Turgeon B."/>
            <person name="Goodwin S."/>
            <person name="Spatafora J."/>
            <person name="Crous P."/>
            <person name="Grigoriev I."/>
        </authorList>
    </citation>
    <scope>NUCLEOTIDE SEQUENCE</scope>
    <source>
        <strain evidence="5">CBS 122368</strain>
    </source>
</reference>
<comment type="similarity">
    <text evidence="1">Belongs to the amidase family.</text>
</comment>
<feature type="chain" id="PRO_5025466479" evidence="3">
    <location>
        <begin position="16"/>
        <end position="484"/>
    </location>
</feature>
<dbReference type="PANTHER" id="PTHR46072:SF8">
    <property type="entry name" value="AMIDASE DOMAIN-CONTAINING PROTEIN"/>
    <property type="match status" value="1"/>
</dbReference>
<dbReference type="RefSeq" id="XP_033684817.1">
    <property type="nucleotide sequence ID" value="XM_033833199.1"/>
</dbReference>
<dbReference type="GO" id="GO:0016787">
    <property type="term" value="F:hydrolase activity"/>
    <property type="evidence" value="ECO:0007669"/>
    <property type="project" value="UniProtKB-KW"/>
</dbReference>
<keyword evidence="3" id="KW-0732">Signal</keyword>
<gene>
    <name evidence="5" type="ORF">BU26DRAFT_563705</name>
</gene>
<dbReference type="Pfam" id="PF01425">
    <property type="entry name" value="Amidase"/>
    <property type="match status" value="1"/>
</dbReference>
<dbReference type="SUPFAM" id="SSF75304">
    <property type="entry name" value="Amidase signature (AS) enzymes"/>
    <property type="match status" value="1"/>
</dbReference>
<protein>
    <submittedName>
        <fullName evidence="5">Amidase signature enzyme</fullName>
    </submittedName>
</protein>
<dbReference type="AlphaFoldDB" id="A0A6A6IJX4"/>
<sequence>MKLTLLAIFAAGAVGAPIADPQMTSVPPGLPSGFPSGFPSFSGRNHAIVPGTDWRIPAVSHRRIPLWPNAIVSYADWRISSFSFWRLSFWPSAVVPYADWRISGLSFWRLSQRSHAVVPHADWNARFSFRRLSQRSNAVNAHADGIIPGDAVAEYGLVLFRTLNRHGETVNNLIGTTLNPVNRNLPVAALQQGRGLFKRFRGVWLDWVQILVDPLSYCRVANVISGETTYPSVGILATSLDAIHLVFSSLAATQPWLRDPFLAPVPWRQHLVDETLAGATADGAVNDQKPLKLGIYWTDDVVTPQPPIARGLRTVRTAKRVHLAFLKADGGHDIHKQLSLSGEPLIPPLRATFQLRDTLSLITHQELTVEGRDYEGAYSDDWNSTAGQDGQLVDAVAMPVAPHAAVIPGKFYHTAYTEAINLLDYSVIVIPVTKADQSIDKANPNYKPLNDVDAKNWKAYDAAVYGGAPVGVQVVARRFEEEKV</sequence>
<evidence type="ECO:0000313" key="5">
    <source>
        <dbReference type="EMBL" id="KAF2249813.1"/>
    </source>
</evidence>
<feature type="signal peptide" evidence="3">
    <location>
        <begin position="1"/>
        <end position="15"/>
    </location>
</feature>
<accession>A0A6A6IJX4</accession>
<dbReference type="OrthoDB" id="6428749at2759"/>
<dbReference type="InterPro" id="IPR036928">
    <property type="entry name" value="AS_sf"/>
</dbReference>
<dbReference type="EMBL" id="ML987194">
    <property type="protein sequence ID" value="KAF2249813.1"/>
    <property type="molecule type" value="Genomic_DNA"/>
</dbReference>
<evidence type="ECO:0000313" key="6">
    <source>
        <dbReference type="Proteomes" id="UP000800094"/>
    </source>
</evidence>
<evidence type="ECO:0000256" key="3">
    <source>
        <dbReference type="SAM" id="SignalP"/>
    </source>
</evidence>
<dbReference type="Gene3D" id="3.90.1300.10">
    <property type="entry name" value="Amidase signature (AS) domain"/>
    <property type="match status" value="1"/>
</dbReference>
<dbReference type="PANTHER" id="PTHR46072">
    <property type="entry name" value="AMIDASE-RELATED-RELATED"/>
    <property type="match status" value="1"/>
</dbReference>
<proteinExistence type="inferred from homology"/>
<dbReference type="InterPro" id="IPR023631">
    <property type="entry name" value="Amidase_dom"/>
</dbReference>
<evidence type="ECO:0000256" key="1">
    <source>
        <dbReference type="ARBA" id="ARBA00009199"/>
    </source>
</evidence>
<feature type="domain" description="Amidase" evidence="4">
    <location>
        <begin position="372"/>
        <end position="484"/>
    </location>
</feature>
<organism evidence="5 6">
    <name type="scientific">Trematosphaeria pertusa</name>
    <dbReference type="NCBI Taxonomy" id="390896"/>
    <lineage>
        <taxon>Eukaryota</taxon>
        <taxon>Fungi</taxon>
        <taxon>Dikarya</taxon>
        <taxon>Ascomycota</taxon>
        <taxon>Pezizomycotina</taxon>
        <taxon>Dothideomycetes</taxon>
        <taxon>Pleosporomycetidae</taxon>
        <taxon>Pleosporales</taxon>
        <taxon>Massarineae</taxon>
        <taxon>Trematosphaeriaceae</taxon>
        <taxon>Trematosphaeria</taxon>
    </lineage>
</organism>
<evidence type="ECO:0000259" key="4">
    <source>
        <dbReference type="Pfam" id="PF01425"/>
    </source>
</evidence>
<dbReference type="GeneID" id="54586529"/>